<gene>
    <name evidence="2" type="ORF">C9374_012407</name>
</gene>
<sequence>MTTHVPITFVSRFNLQVVKEIGEGEHHSESCHVDHSHHHHHGCCHEDHNLKQPSCGSHHHHHSGEGHEHTHHHHHHYNVSSISVLFMGLKDGSVSLFAPGASSLTQFSLPQQTTAISNIIQISHKIISDIDEDHLSNGTPNSSIEKRIKKISCKNYFASISENDGCVKFWKIYAKEKTQKHQYNVDNKHIELAPTSYIDFSMEMIDTSSQDAATFESPIVALGNSHDLIYAISERGEVGVWKFGLMSGKIIRLSKFNLGRMNHKVKSVSSSRKDRCNPNRLLSYSFIAVAWEDGMIAILEPNYRLVKNRISSIGLEESHQDFQFNRLFVLKMVIHAFSASIALAVDTHDETEESTYSEEVQSEQELYSYPFESPLNNITYELHLVTLPENSEHLHVLIKQGGDYLIRVFNTAESVPLTSDHLHVEGALRTMEEEFATEAMREGIHDKIFHLKFVGERMIVSSQDLIEIYSRLEDSSTFCSLIHGDHDEEEEATEEQEENVVGKHEDDTTFELSSIEFDGRRALLLGCTDGKIRGVLVPSVVHSHLGATTSSMSHLEGEELETFEVEMPKHCIRK</sequence>
<dbReference type="RefSeq" id="XP_044554049.1">
    <property type="nucleotide sequence ID" value="XM_044688170.1"/>
</dbReference>
<dbReference type="AlphaFoldDB" id="A0AA88KVW6"/>
<organism evidence="2 3">
    <name type="scientific">Naegleria lovaniensis</name>
    <name type="common">Amoeba</name>
    <dbReference type="NCBI Taxonomy" id="51637"/>
    <lineage>
        <taxon>Eukaryota</taxon>
        <taxon>Discoba</taxon>
        <taxon>Heterolobosea</taxon>
        <taxon>Tetramitia</taxon>
        <taxon>Eutetramitia</taxon>
        <taxon>Vahlkampfiidae</taxon>
        <taxon>Naegleria</taxon>
    </lineage>
</organism>
<evidence type="ECO:0000313" key="2">
    <source>
        <dbReference type="EMBL" id="KAG2392155.1"/>
    </source>
</evidence>
<evidence type="ECO:0000313" key="3">
    <source>
        <dbReference type="Proteomes" id="UP000816034"/>
    </source>
</evidence>
<dbReference type="GeneID" id="68104861"/>
<comment type="caution">
    <text evidence="2">The sequence shown here is derived from an EMBL/GenBank/DDBJ whole genome shotgun (WGS) entry which is preliminary data.</text>
</comment>
<dbReference type="InterPro" id="IPR036322">
    <property type="entry name" value="WD40_repeat_dom_sf"/>
</dbReference>
<proteinExistence type="predicted"/>
<reference evidence="2 3" key="1">
    <citation type="journal article" date="2018" name="BMC Genomics">
        <title>The genome of Naegleria lovaniensis, the basis for a comparative approach to unravel pathogenicity factors of the human pathogenic amoeba N. fowleri.</title>
        <authorList>
            <person name="Liechti N."/>
            <person name="Schurch N."/>
            <person name="Bruggmann R."/>
            <person name="Wittwer M."/>
        </authorList>
    </citation>
    <scope>NUCLEOTIDE SEQUENCE [LARGE SCALE GENOMIC DNA]</scope>
    <source>
        <strain evidence="2 3">ATCC 30569</strain>
    </source>
</reference>
<feature type="region of interest" description="Disordered" evidence="1">
    <location>
        <begin position="52"/>
        <end position="74"/>
    </location>
</feature>
<dbReference type="Proteomes" id="UP000816034">
    <property type="component" value="Unassembled WGS sequence"/>
</dbReference>
<protein>
    <submittedName>
        <fullName evidence="2">Uncharacterized protein</fullName>
    </submittedName>
</protein>
<name>A0AA88KVW6_NAELO</name>
<dbReference type="EMBL" id="PYSW02000005">
    <property type="protein sequence ID" value="KAG2392155.1"/>
    <property type="molecule type" value="Genomic_DNA"/>
</dbReference>
<evidence type="ECO:0000256" key="1">
    <source>
        <dbReference type="SAM" id="MobiDB-lite"/>
    </source>
</evidence>
<accession>A0AA88KVW6</accession>
<dbReference type="SUPFAM" id="SSF50978">
    <property type="entry name" value="WD40 repeat-like"/>
    <property type="match status" value="1"/>
</dbReference>
<keyword evidence="3" id="KW-1185">Reference proteome</keyword>